<evidence type="ECO:0000313" key="14">
    <source>
        <dbReference type="Proteomes" id="UP001652625"/>
    </source>
</evidence>
<name>T2MHE9_HYDVU</name>
<evidence type="ECO:0000256" key="11">
    <source>
        <dbReference type="RuleBase" id="RU000544"/>
    </source>
</evidence>
<dbReference type="OrthoDB" id="439028at2759"/>
<keyword evidence="5 11" id="KW-0547">Nucleotide-binding</keyword>
<dbReference type="GeneID" id="100202298"/>
<proteinExistence type="evidence at transcript level"/>
<dbReference type="AlphaFoldDB" id="T2MHE9"/>
<evidence type="ECO:0000313" key="15">
    <source>
        <dbReference type="RefSeq" id="XP_065660281.1"/>
    </source>
</evidence>
<dbReference type="PANTHER" id="PTHR11441:SF0">
    <property type="entry name" value="THYMIDINE KINASE, CYTOSOLIC"/>
    <property type="match status" value="1"/>
</dbReference>
<dbReference type="RefSeq" id="XP_002157900.1">
    <property type="nucleotide sequence ID" value="XM_002157864.3"/>
</dbReference>
<evidence type="ECO:0000256" key="5">
    <source>
        <dbReference type="ARBA" id="ARBA00022741"/>
    </source>
</evidence>
<dbReference type="InterPro" id="IPR027417">
    <property type="entry name" value="P-loop_NTPase"/>
</dbReference>
<organism evidence="13">
    <name type="scientific">Hydra vulgaris</name>
    <name type="common">Hydra</name>
    <name type="synonym">Hydra attenuata</name>
    <dbReference type="NCBI Taxonomy" id="6087"/>
    <lineage>
        <taxon>Eukaryota</taxon>
        <taxon>Metazoa</taxon>
        <taxon>Cnidaria</taxon>
        <taxon>Hydrozoa</taxon>
        <taxon>Hydroidolina</taxon>
        <taxon>Anthoathecata</taxon>
        <taxon>Aplanulata</taxon>
        <taxon>Hydridae</taxon>
        <taxon>Hydra</taxon>
    </lineage>
</organism>
<dbReference type="GO" id="GO:0004797">
    <property type="term" value="F:thymidine kinase activity"/>
    <property type="evidence" value="ECO:0007669"/>
    <property type="project" value="UniProtKB-EC"/>
</dbReference>
<dbReference type="Proteomes" id="UP001652625">
    <property type="component" value="Chromosome 08"/>
</dbReference>
<keyword evidence="2 11" id="KW-0237">DNA synthesis</keyword>
<keyword evidence="8 11" id="KW-0067">ATP-binding</keyword>
<evidence type="ECO:0000256" key="7">
    <source>
        <dbReference type="ARBA" id="ARBA00022833"/>
    </source>
</evidence>
<keyword evidence="3 11" id="KW-0808">Transferase</keyword>
<accession>T2MHE9</accession>
<dbReference type="FunFam" id="3.40.50.300:FF:001270">
    <property type="entry name" value="Thymidine kinase"/>
    <property type="match status" value="1"/>
</dbReference>
<evidence type="ECO:0000256" key="2">
    <source>
        <dbReference type="ARBA" id="ARBA00022634"/>
    </source>
</evidence>
<keyword evidence="14" id="KW-1185">Reference proteome</keyword>
<evidence type="ECO:0000256" key="1">
    <source>
        <dbReference type="ARBA" id="ARBA00007587"/>
    </source>
</evidence>
<comment type="catalytic activity">
    <reaction evidence="10">
        <text>thymidine + ATP = dTMP + ADP + H(+)</text>
        <dbReference type="Rhea" id="RHEA:19129"/>
        <dbReference type="ChEBI" id="CHEBI:15378"/>
        <dbReference type="ChEBI" id="CHEBI:17748"/>
        <dbReference type="ChEBI" id="CHEBI:30616"/>
        <dbReference type="ChEBI" id="CHEBI:63528"/>
        <dbReference type="ChEBI" id="CHEBI:456216"/>
        <dbReference type="EC" id="2.7.1.21"/>
    </reaction>
    <physiologicalReaction direction="left-to-right" evidence="10">
        <dbReference type="Rhea" id="RHEA:19130"/>
    </physiologicalReaction>
</comment>
<comment type="subunit">
    <text evidence="9">Homotetramer. Tetramerization from dimerization is induced by ATP and increases catalytic efficiency due to a high affinity for thymidine. Tetramerization is inhibited by phosphorylation at Ser-13. Interacts (via the KEN box) with FZR1.</text>
</comment>
<dbReference type="FunFam" id="3.30.60.20:FF:000028">
    <property type="entry name" value="Thymidine kinase"/>
    <property type="match status" value="1"/>
</dbReference>
<dbReference type="EMBL" id="HAAD01005294">
    <property type="protein sequence ID" value="CDG71526.1"/>
    <property type="molecule type" value="mRNA"/>
</dbReference>
<dbReference type="PANTHER" id="PTHR11441">
    <property type="entry name" value="THYMIDINE KINASE"/>
    <property type="match status" value="1"/>
</dbReference>
<gene>
    <name evidence="13" type="primary">TK1</name>
    <name evidence="15" type="synonym">LOC100202298</name>
</gene>
<reference evidence="13" key="1">
    <citation type="journal article" date="2013" name="Genome Biol. Evol.">
        <title>Punctuated emergences of genetic and phenotypic innovations in eumetazoan, bilaterian, euteleostome, and hominidae ancestors.</title>
        <authorList>
            <person name="Wenger Y."/>
            <person name="Galliot B."/>
        </authorList>
    </citation>
    <scope>NUCLEOTIDE SEQUENCE</scope>
    <source>
        <tissue evidence="13">Whole animals</tissue>
    </source>
</reference>
<keyword evidence="4" id="KW-0479">Metal-binding</keyword>
<evidence type="ECO:0000256" key="9">
    <source>
        <dbReference type="ARBA" id="ARBA00046642"/>
    </source>
</evidence>
<evidence type="ECO:0000256" key="3">
    <source>
        <dbReference type="ARBA" id="ARBA00022679"/>
    </source>
</evidence>
<dbReference type="KEGG" id="hmg:100202298"/>
<keyword evidence="7" id="KW-0862">Zinc</keyword>
<evidence type="ECO:0000256" key="8">
    <source>
        <dbReference type="ARBA" id="ARBA00022840"/>
    </source>
</evidence>
<protein>
    <recommendedName>
        <fullName evidence="11">Thymidine kinase</fullName>
        <ecNumber evidence="11">2.7.1.21</ecNumber>
    </recommendedName>
</protein>
<dbReference type="SUPFAM" id="SSF52540">
    <property type="entry name" value="P-loop containing nucleoside triphosphate hydrolases"/>
    <property type="match status" value="1"/>
</dbReference>
<evidence type="ECO:0000256" key="10">
    <source>
        <dbReference type="ARBA" id="ARBA00048113"/>
    </source>
</evidence>
<dbReference type="RefSeq" id="XP_065660281.1">
    <property type="nucleotide sequence ID" value="XM_065804209.1"/>
</dbReference>
<dbReference type="GO" id="GO:0046872">
    <property type="term" value="F:metal ion binding"/>
    <property type="evidence" value="ECO:0007669"/>
    <property type="project" value="UniProtKB-KW"/>
</dbReference>
<dbReference type="OMA" id="EAYEPRC"/>
<comment type="similarity">
    <text evidence="1 12">Belongs to the thymidine kinase family.</text>
</comment>
<dbReference type="GO" id="GO:0046104">
    <property type="term" value="P:thymidine metabolic process"/>
    <property type="evidence" value="ECO:0007669"/>
    <property type="project" value="TreeGrafter"/>
</dbReference>
<dbReference type="GO" id="GO:0042802">
    <property type="term" value="F:identical protein binding"/>
    <property type="evidence" value="ECO:0007669"/>
    <property type="project" value="UniProtKB-ARBA"/>
</dbReference>
<sequence>MSLDKLLIYRQHSYPHVNNGQIQLIFGPMFSGKTTELLRRITRYSFARYKCLLIKYEKDIRYSNNGVSTHDQRVHEAVACTVLRDVKHLTKEFDVIGVDEGQFYPDVVQFCEEMAGMKKTVIVAALDGDFQRKPFGNVIDLVPLAESVIKLSAVCMCCYGEASFTKRLGSDTKVEIIGGADKYMAACRGCHKKQIDVVDYINLSKEENRQPLASIDNRQLTRGIFRTKESVAINSTM</sequence>
<evidence type="ECO:0000256" key="12">
    <source>
        <dbReference type="RuleBase" id="RU004165"/>
    </source>
</evidence>
<evidence type="ECO:0000256" key="4">
    <source>
        <dbReference type="ARBA" id="ARBA00022723"/>
    </source>
</evidence>
<dbReference type="GO" id="GO:0005524">
    <property type="term" value="F:ATP binding"/>
    <property type="evidence" value="ECO:0007669"/>
    <property type="project" value="UniProtKB-KW"/>
</dbReference>
<dbReference type="GO" id="GO:0071897">
    <property type="term" value="P:DNA biosynthetic process"/>
    <property type="evidence" value="ECO:0007669"/>
    <property type="project" value="UniProtKB-KW"/>
</dbReference>
<dbReference type="Gene3D" id="3.40.50.300">
    <property type="entry name" value="P-loop containing nucleotide triphosphate hydrolases"/>
    <property type="match status" value="1"/>
</dbReference>
<dbReference type="EC" id="2.7.1.21" evidence="11"/>
<dbReference type="InterPro" id="IPR001267">
    <property type="entry name" value="Thymidine_kinase"/>
</dbReference>
<keyword evidence="6 11" id="KW-0418">Kinase</keyword>
<reference evidence="15" key="2">
    <citation type="submission" date="2025-05" db="UniProtKB">
        <authorList>
            <consortium name="RefSeq"/>
        </authorList>
    </citation>
    <scope>IDENTIFICATION</scope>
</reference>
<evidence type="ECO:0000313" key="13">
    <source>
        <dbReference type="EMBL" id="CDG71526.1"/>
    </source>
</evidence>
<dbReference type="SUPFAM" id="SSF57716">
    <property type="entry name" value="Glucocorticoid receptor-like (DNA-binding domain)"/>
    <property type="match status" value="1"/>
</dbReference>
<dbReference type="PROSITE" id="PS00603">
    <property type="entry name" value="TK_CELLULAR_TYPE"/>
    <property type="match status" value="1"/>
</dbReference>
<evidence type="ECO:0000256" key="6">
    <source>
        <dbReference type="ARBA" id="ARBA00022777"/>
    </source>
</evidence>
<dbReference type="Pfam" id="PF00265">
    <property type="entry name" value="TK"/>
    <property type="match status" value="1"/>
</dbReference>
<dbReference type="InterPro" id="IPR020633">
    <property type="entry name" value="Thymidine_kinase_CS"/>
</dbReference>
<dbReference type="Gene3D" id="3.30.60.20">
    <property type="match status" value="1"/>
</dbReference>